<dbReference type="Pfam" id="PF00583">
    <property type="entry name" value="Acetyltransf_1"/>
    <property type="match status" value="1"/>
</dbReference>
<sequence length="183" mass="20737">MEMKLDARILKRLPRGLRVAQKSDIEAMTMIFNETANTGANSPVTRSITVKELGFYIELYQQDRLPVYVLEREGEIIAWLSVNRFSWGTLACRQTGEIALYVRADRCGSGLGVHLGLAALLLGREYGFETLVAWIMASNLASQRIAKYLGGEQWAFLPRIARFGEQRASVMLFGFRPDLRLYK</sequence>
<protein>
    <submittedName>
        <fullName evidence="2">Phosphinothricin acetyltransferase</fullName>
    </submittedName>
</protein>
<dbReference type="InterPro" id="IPR000182">
    <property type="entry name" value="GNAT_dom"/>
</dbReference>
<comment type="caution">
    <text evidence="2">The sequence shown here is derived from an EMBL/GenBank/DDBJ whole genome shotgun (WGS) entry which is preliminary data.</text>
</comment>
<dbReference type="PROSITE" id="PS51186">
    <property type="entry name" value="GNAT"/>
    <property type="match status" value="1"/>
</dbReference>
<dbReference type="AlphaFoldDB" id="A0A1G4YCP8"/>
<feature type="domain" description="N-acetyltransferase" evidence="1">
    <location>
        <begin position="15"/>
        <end position="183"/>
    </location>
</feature>
<evidence type="ECO:0000259" key="1">
    <source>
        <dbReference type="PROSITE" id="PS51186"/>
    </source>
</evidence>
<dbReference type="GO" id="GO:0016747">
    <property type="term" value="F:acyltransferase activity, transferring groups other than amino-acyl groups"/>
    <property type="evidence" value="ECO:0007669"/>
    <property type="project" value="InterPro"/>
</dbReference>
<reference evidence="2 3" key="1">
    <citation type="submission" date="2016-10" db="EMBL/GenBank/DDBJ databases">
        <authorList>
            <person name="Varghese N."/>
            <person name="Submissions S."/>
        </authorList>
    </citation>
    <scope>NUCLEOTIDE SEQUENCE [LARGE SCALE GENOMIC DNA]</scope>
    <source>
        <strain evidence="2 3">CGMCC 1.12102</strain>
    </source>
</reference>
<keyword evidence="2" id="KW-0808">Transferase</keyword>
<dbReference type="InterPro" id="IPR016181">
    <property type="entry name" value="Acyl_CoA_acyltransferase"/>
</dbReference>
<name>A0A1G4YCP8_9ENTR</name>
<evidence type="ECO:0000313" key="3">
    <source>
        <dbReference type="Proteomes" id="UP000183569"/>
    </source>
</evidence>
<dbReference type="Proteomes" id="UP000183569">
    <property type="component" value="Unassembled WGS sequence"/>
</dbReference>
<dbReference type="GeneID" id="23844995"/>
<dbReference type="SUPFAM" id="SSF55729">
    <property type="entry name" value="Acyl-CoA N-acyltransferases (Nat)"/>
    <property type="match status" value="1"/>
</dbReference>
<gene>
    <name evidence="2" type="ORF">SAMN02927897_02432</name>
</gene>
<evidence type="ECO:0000313" key="2">
    <source>
        <dbReference type="EMBL" id="SCX51291.1"/>
    </source>
</evidence>
<accession>A0A1G4YCP8</accession>
<dbReference type="EMBL" id="FMUI01000006">
    <property type="protein sequence ID" value="SCX51291.1"/>
    <property type="molecule type" value="Genomic_DNA"/>
</dbReference>
<dbReference type="Gene3D" id="3.40.630.30">
    <property type="match status" value="1"/>
</dbReference>
<dbReference type="RefSeq" id="WP_017458103.1">
    <property type="nucleotide sequence ID" value="NZ_FMUI01000006.1"/>
</dbReference>
<organism evidence="2 3">
    <name type="scientific">Kosakonia sacchari</name>
    <dbReference type="NCBI Taxonomy" id="1158459"/>
    <lineage>
        <taxon>Bacteria</taxon>
        <taxon>Pseudomonadati</taxon>
        <taxon>Pseudomonadota</taxon>
        <taxon>Gammaproteobacteria</taxon>
        <taxon>Enterobacterales</taxon>
        <taxon>Enterobacteriaceae</taxon>
        <taxon>Kosakonia</taxon>
    </lineage>
</organism>
<proteinExistence type="predicted"/>